<protein>
    <recommendedName>
        <fullName evidence="6">Arginine deiminase</fullName>
        <shortName evidence="6">ADI</shortName>
        <ecNumber evidence="6">3.5.3.6</ecNumber>
    </recommendedName>
    <alternativeName>
        <fullName evidence="6">Arginine dihydrolase</fullName>
        <shortName evidence="6">AD</shortName>
    </alternativeName>
</protein>
<proteinExistence type="inferred from homology"/>
<dbReference type="InterPro" id="IPR003876">
    <property type="entry name" value="Arg_deiminase"/>
</dbReference>
<dbReference type="Gene3D" id="1.10.3930.10">
    <property type="entry name" value="Arginine deiminase"/>
    <property type="match status" value="1"/>
</dbReference>
<dbReference type="OrthoDB" id="9807502at2"/>
<dbReference type="EMBL" id="FWFD01000016">
    <property type="protein sequence ID" value="SLM86930.1"/>
    <property type="molecule type" value="Genomic_DNA"/>
</dbReference>
<name>A0A1X6WRL7_9ENTE</name>
<evidence type="ECO:0000256" key="4">
    <source>
        <dbReference type="ARBA" id="ARBA00022801"/>
    </source>
</evidence>
<dbReference type="Pfam" id="PF02274">
    <property type="entry name" value="ADI"/>
    <property type="match status" value="1"/>
</dbReference>
<reference evidence="9" key="1">
    <citation type="submission" date="2017-02" db="EMBL/GenBank/DDBJ databases">
        <authorList>
            <person name="Dridi B."/>
        </authorList>
    </citation>
    <scope>NUCLEOTIDE SEQUENCE [LARGE SCALE GENOMIC DNA]</scope>
    <source>
        <strain evidence="9">bH819</strain>
    </source>
</reference>
<sequence length="407" mass="46684">MTHPINVFSEIGKLKTVLLHRPGEELENLMPDYLERLLFDDIPYLKQAQKEHDYFAEILRSKGVEVLYLENLAAESLLNEKIREKFVDQYLEEADIKSEIAKEKTKELLLKIPNKQELINKTMTGVAKEELLDFECLTLTDMVGSNYPFVIDPMPNLYFQRDPFAAIGHAISINRMHAETRNRETIYAQYIFDYHPRFSKESIPRVYNRNEKTAIEGGDQLILSKEVLAIGISERTKASSIEKIAQNIFEKSMGFKTILAFDIGEFRKFMHLDTVFTMLDYDKFAIHPEIEDSLTIYALSKNEEGLDIKKETAPLEDVLCRYLNLSEIHLIRCGGGNLMAAAREQWNDGANTLTIAPGEVIVYDRNPITNKLLEEAGITLNYLRGSELVRGRGGPRCMSMPLYRDDV</sequence>
<evidence type="ECO:0000313" key="9">
    <source>
        <dbReference type="Proteomes" id="UP000195918"/>
    </source>
</evidence>
<gene>
    <name evidence="6" type="primary">arcA</name>
    <name evidence="8" type="ORF">FM121_12610</name>
</gene>
<evidence type="ECO:0000256" key="6">
    <source>
        <dbReference type="HAMAP-Rule" id="MF_00242"/>
    </source>
</evidence>
<keyword evidence="6" id="KW-0963">Cytoplasm</keyword>
<evidence type="ECO:0000256" key="2">
    <source>
        <dbReference type="ARBA" id="ARBA00010206"/>
    </source>
</evidence>
<comment type="catalytic activity">
    <reaction evidence="5 6">
        <text>L-arginine + H2O = L-citrulline + NH4(+)</text>
        <dbReference type="Rhea" id="RHEA:19597"/>
        <dbReference type="ChEBI" id="CHEBI:15377"/>
        <dbReference type="ChEBI" id="CHEBI:28938"/>
        <dbReference type="ChEBI" id="CHEBI:32682"/>
        <dbReference type="ChEBI" id="CHEBI:57743"/>
        <dbReference type="EC" id="3.5.3.6"/>
    </reaction>
</comment>
<evidence type="ECO:0000256" key="7">
    <source>
        <dbReference type="PIRSR" id="PIRSR006356-1"/>
    </source>
</evidence>
<dbReference type="PANTHER" id="PTHR47271:SF2">
    <property type="entry name" value="ARGININE DEIMINASE"/>
    <property type="match status" value="1"/>
</dbReference>
<dbReference type="Gene3D" id="3.75.10.10">
    <property type="entry name" value="L-arginine/glycine Amidinotransferase, Chain A"/>
    <property type="match status" value="1"/>
</dbReference>
<keyword evidence="3 6" id="KW-0056">Arginine metabolism</keyword>
<comment type="subcellular location">
    <subcellularLocation>
        <location evidence="6">Cytoplasm</location>
    </subcellularLocation>
</comment>
<dbReference type="EC" id="3.5.3.6" evidence="6"/>
<dbReference type="GO" id="GO:0019546">
    <property type="term" value="P:L-arginine deiminase pathway"/>
    <property type="evidence" value="ECO:0007669"/>
    <property type="project" value="UniProtKB-UniRule"/>
</dbReference>
<evidence type="ECO:0000256" key="1">
    <source>
        <dbReference type="ARBA" id="ARBA00005213"/>
    </source>
</evidence>
<evidence type="ECO:0000256" key="5">
    <source>
        <dbReference type="ARBA" id="ARBA00049429"/>
    </source>
</evidence>
<organism evidence="8 9">
    <name type="scientific">Vagococcus fluvialis bH819</name>
    <dbReference type="NCBI Taxonomy" id="1255619"/>
    <lineage>
        <taxon>Bacteria</taxon>
        <taxon>Bacillati</taxon>
        <taxon>Bacillota</taxon>
        <taxon>Bacilli</taxon>
        <taxon>Lactobacillales</taxon>
        <taxon>Enterococcaceae</taxon>
        <taxon>Vagococcus</taxon>
    </lineage>
</organism>
<evidence type="ECO:0000256" key="3">
    <source>
        <dbReference type="ARBA" id="ARBA00022503"/>
    </source>
</evidence>
<dbReference type="RefSeq" id="WP_086952563.1">
    <property type="nucleotide sequence ID" value="NZ_FWFD01000016.1"/>
</dbReference>
<feature type="active site" description="Amidino-cysteine intermediate" evidence="6 7">
    <location>
        <position position="397"/>
    </location>
</feature>
<dbReference type="SUPFAM" id="SSF55909">
    <property type="entry name" value="Pentein"/>
    <property type="match status" value="1"/>
</dbReference>
<evidence type="ECO:0000313" key="8">
    <source>
        <dbReference type="EMBL" id="SLM86930.1"/>
    </source>
</evidence>
<keyword evidence="9" id="KW-1185">Reference proteome</keyword>
<comment type="similarity">
    <text evidence="2 6">Belongs to the arginine deiminase family.</text>
</comment>
<dbReference type="PRINTS" id="PR01466">
    <property type="entry name" value="ARGDEIMINASE"/>
</dbReference>
<dbReference type="GO" id="GO:0005737">
    <property type="term" value="C:cytoplasm"/>
    <property type="evidence" value="ECO:0007669"/>
    <property type="project" value="UniProtKB-SubCell"/>
</dbReference>
<keyword evidence="4 6" id="KW-0378">Hydrolase</keyword>
<dbReference type="UniPathway" id="UPA00254">
    <property type="reaction ID" value="UER00364"/>
</dbReference>
<dbReference type="PANTHER" id="PTHR47271">
    <property type="entry name" value="ARGININE DEIMINASE"/>
    <property type="match status" value="1"/>
</dbReference>
<dbReference type="Proteomes" id="UP000195918">
    <property type="component" value="Unassembled WGS sequence"/>
</dbReference>
<dbReference type="NCBIfam" id="NF002381">
    <property type="entry name" value="PRK01388.1"/>
    <property type="match status" value="1"/>
</dbReference>
<accession>A0A1X6WRL7</accession>
<dbReference type="PIRSF" id="PIRSF006356">
    <property type="entry name" value="Arg_deiminase"/>
    <property type="match status" value="1"/>
</dbReference>
<comment type="pathway">
    <text evidence="1 6">Amino-acid degradation; L-arginine degradation via ADI pathway; carbamoyl phosphate from L-arginine: step 1/2.</text>
</comment>
<dbReference type="AlphaFoldDB" id="A0A1X6WRL7"/>
<dbReference type="NCBIfam" id="TIGR01078">
    <property type="entry name" value="arcA"/>
    <property type="match status" value="1"/>
</dbReference>
<dbReference type="HAMAP" id="MF_00242">
    <property type="entry name" value="Arg_deiminase"/>
    <property type="match status" value="1"/>
</dbReference>
<dbReference type="GO" id="GO:0016990">
    <property type="term" value="F:arginine deiminase activity"/>
    <property type="evidence" value="ECO:0007669"/>
    <property type="project" value="UniProtKB-UniRule"/>
</dbReference>